<evidence type="ECO:0000313" key="18">
    <source>
        <dbReference type="Proteomes" id="UP000199695"/>
    </source>
</evidence>
<evidence type="ECO:0000256" key="13">
    <source>
        <dbReference type="ARBA" id="ARBA00049902"/>
    </source>
</evidence>
<comment type="catalytic activity">
    <reaction evidence="13">
        <text>[GlcNAc-(1-&gt;4)-Mur2Ac(oyl-L-Ala-gamma-D-Glu-L-Lys-D-Ala-D-Ala)](n)-di-trans,octa-cis-undecaprenyl diphosphate + beta-D-GlcNAc-(1-&gt;4)-Mur2Ac(oyl-L-Ala-gamma-D-Glu-L-Lys-D-Ala-D-Ala)-di-trans,octa-cis-undecaprenyl diphosphate = [GlcNAc-(1-&gt;4)-Mur2Ac(oyl-L-Ala-gamma-D-Glu-L-Lys-D-Ala-D-Ala)](n+1)-di-trans,octa-cis-undecaprenyl diphosphate + di-trans,octa-cis-undecaprenyl diphosphate + H(+)</text>
        <dbReference type="Rhea" id="RHEA:23708"/>
        <dbReference type="Rhea" id="RHEA-COMP:9602"/>
        <dbReference type="Rhea" id="RHEA-COMP:9603"/>
        <dbReference type="ChEBI" id="CHEBI:15378"/>
        <dbReference type="ChEBI" id="CHEBI:58405"/>
        <dbReference type="ChEBI" id="CHEBI:60033"/>
        <dbReference type="ChEBI" id="CHEBI:78435"/>
        <dbReference type="EC" id="2.4.99.28"/>
    </reaction>
</comment>
<dbReference type="GO" id="GO:0008658">
    <property type="term" value="F:penicillin binding"/>
    <property type="evidence" value="ECO:0007669"/>
    <property type="project" value="InterPro"/>
</dbReference>
<reference evidence="17 18" key="1">
    <citation type="submission" date="2016-10" db="EMBL/GenBank/DDBJ databases">
        <authorList>
            <person name="de Groot N.N."/>
        </authorList>
    </citation>
    <scope>NUCLEOTIDE SEQUENCE [LARGE SCALE GENOMIC DNA]</scope>
    <source>
        <strain evidence="17 18">DSM 46701</strain>
    </source>
</reference>
<protein>
    <submittedName>
        <fullName evidence="17">Penicillin-binding protein 2A</fullName>
    </submittedName>
</protein>
<dbReference type="STRING" id="1173111.SAMN05444955_103114"/>
<keyword evidence="6" id="KW-0808">Transferase</keyword>
<feature type="compositionally biased region" description="Gly residues" evidence="14">
    <location>
        <begin position="848"/>
        <end position="890"/>
    </location>
</feature>
<feature type="domain" description="Glycosyl transferase family 51" evidence="16">
    <location>
        <begin position="99"/>
        <end position="283"/>
    </location>
</feature>
<evidence type="ECO:0000256" key="4">
    <source>
        <dbReference type="ARBA" id="ARBA00022670"/>
    </source>
</evidence>
<evidence type="ECO:0000256" key="7">
    <source>
        <dbReference type="ARBA" id="ARBA00022801"/>
    </source>
</evidence>
<feature type="compositionally biased region" description="Polar residues" evidence="14">
    <location>
        <begin position="20"/>
        <end position="29"/>
    </location>
</feature>
<keyword evidence="11" id="KW-0961">Cell wall biogenesis/degradation</keyword>
<evidence type="ECO:0000256" key="11">
    <source>
        <dbReference type="ARBA" id="ARBA00023316"/>
    </source>
</evidence>
<dbReference type="Pfam" id="PF00912">
    <property type="entry name" value="Transgly"/>
    <property type="match status" value="1"/>
</dbReference>
<dbReference type="GO" id="GO:0009002">
    <property type="term" value="F:serine-type D-Ala-D-Ala carboxypeptidase activity"/>
    <property type="evidence" value="ECO:0007669"/>
    <property type="project" value="UniProtKB-EC"/>
</dbReference>
<dbReference type="Gene3D" id="2.60.40.10">
    <property type="entry name" value="Immunoglobulins"/>
    <property type="match status" value="1"/>
</dbReference>
<proteinExistence type="inferred from homology"/>
<dbReference type="InterPro" id="IPR036950">
    <property type="entry name" value="PBP_transglycosylase"/>
</dbReference>
<dbReference type="InterPro" id="IPR012338">
    <property type="entry name" value="Beta-lactam/transpept-like"/>
</dbReference>
<feature type="region of interest" description="Disordered" evidence="14">
    <location>
        <begin position="787"/>
        <end position="890"/>
    </location>
</feature>
<gene>
    <name evidence="17" type="ORF">SAMN05444955_103114</name>
</gene>
<evidence type="ECO:0000256" key="1">
    <source>
        <dbReference type="ARBA" id="ARBA00007090"/>
    </source>
</evidence>
<feature type="compositionally biased region" description="Basic and acidic residues" evidence="14">
    <location>
        <begin position="1"/>
        <end position="11"/>
    </location>
</feature>
<comment type="similarity">
    <text evidence="2">In the N-terminal section; belongs to the glycosyltransferase 51 family.</text>
</comment>
<evidence type="ECO:0000313" key="17">
    <source>
        <dbReference type="EMBL" id="SEM90878.1"/>
    </source>
</evidence>
<dbReference type="GO" id="GO:0006508">
    <property type="term" value="P:proteolysis"/>
    <property type="evidence" value="ECO:0007669"/>
    <property type="project" value="UniProtKB-KW"/>
</dbReference>
<dbReference type="SUPFAM" id="SSF56601">
    <property type="entry name" value="beta-lactamase/transpeptidase-like"/>
    <property type="match status" value="1"/>
</dbReference>
<dbReference type="GO" id="GO:0008955">
    <property type="term" value="F:peptidoglycan glycosyltransferase activity"/>
    <property type="evidence" value="ECO:0007669"/>
    <property type="project" value="UniProtKB-EC"/>
</dbReference>
<evidence type="ECO:0000256" key="12">
    <source>
        <dbReference type="ARBA" id="ARBA00034000"/>
    </source>
</evidence>
<dbReference type="Gene3D" id="1.10.3810.10">
    <property type="entry name" value="Biosynthetic peptidoglycan transglycosylase-like"/>
    <property type="match status" value="1"/>
</dbReference>
<dbReference type="RefSeq" id="WP_089965653.1">
    <property type="nucleotide sequence ID" value="NZ_FOCQ01000003.1"/>
</dbReference>
<dbReference type="InterPro" id="IPR013783">
    <property type="entry name" value="Ig-like_fold"/>
</dbReference>
<comment type="similarity">
    <text evidence="1">In the C-terminal section; belongs to the transpeptidase family.</text>
</comment>
<keyword evidence="7" id="KW-0378">Hydrolase</keyword>
<feature type="region of interest" description="Disordered" evidence="14">
    <location>
        <begin position="1"/>
        <end position="42"/>
    </location>
</feature>
<evidence type="ECO:0000256" key="9">
    <source>
        <dbReference type="ARBA" id="ARBA00022984"/>
    </source>
</evidence>
<keyword evidence="5" id="KW-0328">Glycosyltransferase</keyword>
<evidence type="ECO:0000256" key="5">
    <source>
        <dbReference type="ARBA" id="ARBA00022676"/>
    </source>
</evidence>
<feature type="compositionally biased region" description="Basic and acidic residues" evidence="14">
    <location>
        <begin position="803"/>
        <end position="815"/>
    </location>
</feature>
<evidence type="ECO:0000256" key="2">
    <source>
        <dbReference type="ARBA" id="ARBA00007739"/>
    </source>
</evidence>
<dbReference type="PANTHER" id="PTHR32282">
    <property type="entry name" value="BINDING PROTEIN TRANSPEPTIDASE, PUTATIVE-RELATED"/>
    <property type="match status" value="1"/>
</dbReference>
<comment type="catalytic activity">
    <reaction evidence="12">
        <text>Preferential cleavage: (Ac)2-L-Lys-D-Ala-|-D-Ala. Also transpeptidation of peptidyl-alanyl moieties that are N-acyl substituents of D-alanine.</text>
        <dbReference type="EC" id="3.4.16.4"/>
    </reaction>
</comment>
<dbReference type="PANTHER" id="PTHR32282:SF33">
    <property type="entry name" value="PEPTIDOGLYCAN GLYCOSYLTRANSFERASE"/>
    <property type="match status" value="1"/>
</dbReference>
<dbReference type="FunFam" id="1.10.3810.10:FF:000001">
    <property type="entry name" value="Penicillin-binding protein 1A"/>
    <property type="match status" value="1"/>
</dbReference>
<keyword evidence="8" id="KW-0133">Cell shape</keyword>
<feature type="domain" description="Penicillin-binding protein transpeptidase" evidence="15">
    <location>
        <begin position="386"/>
        <end position="666"/>
    </location>
</feature>
<keyword evidence="4" id="KW-0645">Protease</keyword>
<dbReference type="Proteomes" id="UP000199695">
    <property type="component" value="Unassembled WGS sequence"/>
</dbReference>
<name>A0A1H8C9F8_9BACL</name>
<dbReference type="InterPro" id="IPR023346">
    <property type="entry name" value="Lysozyme-like_dom_sf"/>
</dbReference>
<keyword evidence="9" id="KW-0573">Peptidoglycan synthesis</keyword>
<dbReference type="InterPro" id="IPR001460">
    <property type="entry name" value="PCN-bd_Tpept"/>
</dbReference>
<dbReference type="InterPro" id="IPR001264">
    <property type="entry name" value="Glyco_trans_51"/>
</dbReference>
<dbReference type="Pfam" id="PF00905">
    <property type="entry name" value="Transpeptidase"/>
    <property type="match status" value="1"/>
</dbReference>
<keyword evidence="10" id="KW-0511">Multifunctional enzyme</keyword>
<keyword evidence="3" id="KW-0121">Carboxypeptidase</keyword>
<dbReference type="GO" id="GO:0008360">
    <property type="term" value="P:regulation of cell shape"/>
    <property type="evidence" value="ECO:0007669"/>
    <property type="project" value="UniProtKB-KW"/>
</dbReference>
<dbReference type="SUPFAM" id="SSF53955">
    <property type="entry name" value="Lysozyme-like"/>
    <property type="match status" value="1"/>
</dbReference>
<evidence type="ECO:0000259" key="16">
    <source>
        <dbReference type="Pfam" id="PF00912"/>
    </source>
</evidence>
<sequence length="890" mass="97608">MSQFQRDRFRSEYSPMPPATRSQRVGSRSRSARMGGPGGKKPKKGLAKFFTWKWLLLVLLTSLLLVVGGCSAIMSYGEQIDLEKLNNIKSSSEILDAQGKPIGTIGDFKREYVNLEDVKKVNPMLPKAFVKVEDVRFYDHSGVDFKALARAVWAVIESGGKPTQGGGTITMQVARNVILEDNDKNITRKIKEIATAWNIERKYEKDKILEAYLNYIYFGNGVNGIKMAAKVYFNKDITKDKLTPAEIALLAGMPQAPSQYDPFGNEEQKKAAEDRREIVLDEMAEDNEMEPLISQEEADKAKKEPLTTTQAGLKYAKTNDQFAAYKKLVVDELRTRFGIDENKLRNYTLKVETGLNQQAQAATNRVLADDKYYRGYKQLNAGTATIDLKTGLIAAIGGGRNYQVGGLVKGGYEFRQPGSSIKPLTVYAPAIEKGNGEVNEYYKVPDEKITIGGWTPRNASGQYYGEVSMGYVVKKSLNAGTAWLLKNKVGLDDSYSYATEKLGLPLTDKDQNYPALALGGLDKGVTPLQLARAYTSLARDGEMVHAYAIKRVIDVKTNEEIKPESDKEIKKKKVFEPKTAWWMTRMLIDVVKDQDGTGHDARLAGGRPVAGKTGTTNENKVAWFAGYTPEYVTTVMVYNESSDESDRVEALSGGKIPARIFKAIMDETLEGQPVSEFKAPPGVQDPTPPFQLEKPRLSGHYDANSNTVYLSWQQQRERVKYEVYRSDDGGQTFNMIGEAPGGSTGFSDNSVQPPQGGGDFFDGFFGGGQEKSYIYKVVAVDTMAENGEEAKKESDLLRVTVKPKKDDKKDDENKDQGQNGQDNEGDNQDSRDGQQGGDFGNDNDNIGNPGGDFGDTGGDSTGDSSGGDNSGDSSGGGKKNGGDTDGGGIF</sequence>
<evidence type="ECO:0000256" key="6">
    <source>
        <dbReference type="ARBA" id="ARBA00022679"/>
    </source>
</evidence>
<dbReference type="OrthoDB" id="9766909at2"/>
<organism evidence="17 18">
    <name type="scientific">Lihuaxuella thermophila</name>
    <dbReference type="NCBI Taxonomy" id="1173111"/>
    <lineage>
        <taxon>Bacteria</taxon>
        <taxon>Bacillati</taxon>
        <taxon>Bacillota</taxon>
        <taxon>Bacilli</taxon>
        <taxon>Bacillales</taxon>
        <taxon>Thermoactinomycetaceae</taxon>
        <taxon>Lihuaxuella</taxon>
    </lineage>
</organism>
<evidence type="ECO:0000256" key="3">
    <source>
        <dbReference type="ARBA" id="ARBA00022645"/>
    </source>
</evidence>
<dbReference type="EMBL" id="FOCQ01000003">
    <property type="protein sequence ID" value="SEM90878.1"/>
    <property type="molecule type" value="Genomic_DNA"/>
</dbReference>
<keyword evidence="18" id="KW-1185">Reference proteome</keyword>
<dbReference type="GO" id="GO:0071555">
    <property type="term" value="P:cell wall organization"/>
    <property type="evidence" value="ECO:0007669"/>
    <property type="project" value="UniProtKB-KW"/>
</dbReference>
<evidence type="ECO:0000256" key="10">
    <source>
        <dbReference type="ARBA" id="ARBA00023268"/>
    </source>
</evidence>
<dbReference type="Gene3D" id="3.40.710.10">
    <property type="entry name" value="DD-peptidase/beta-lactamase superfamily"/>
    <property type="match status" value="1"/>
</dbReference>
<accession>A0A1H8C9F8</accession>
<evidence type="ECO:0000256" key="8">
    <source>
        <dbReference type="ARBA" id="ARBA00022960"/>
    </source>
</evidence>
<evidence type="ECO:0000259" key="15">
    <source>
        <dbReference type="Pfam" id="PF00905"/>
    </source>
</evidence>
<evidence type="ECO:0000256" key="14">
    <source>
        <dbReference type="SAM" id="MobiDB-lite"/>
    </source>
</evidence>
<dbReference type="GO" id="GO:0009252">
    <property type="term" value="P:peptidoglycan biosynthetic process"/>
    <property type="evidence" value="ECO:0007669"/>
    <property type="project" value="UniProtKB-KW"/>
</dbReference>
<dbReference type="InterPro" id="IPR050396">
    <property type="entry name" value="Glycosyltr_51/Transpeptidase"/>
</dbReference>
<dbReference type="AlphaFoldDB" id="A0A1H8C9F8"/>